<comment type="caution">
    <text evidence="2">The sequence shown here is derived from an EMBL/GenBank/DDBJ whole genome shotgun (WGS) entry which is preliminary data.</text>
</comment>
<keyword evidence="1" id="KW-1133">Transmembrane helix</keyword>
<keyword evidence="1" id="KW-0812">Transmembrane</keyword>
<evidence type="ECO:0000256" key="1">
    <source>
        <dbReference type="SAM" id="Phobius"/>
    </source>
</evidence>
<proteinExistence type="predicted"/>
<keyword evidence="3" id="KW-1185">Reference proteome</keyword>
<protein>
    <submittedName>
        <fullName evidence="2">Uncharacterized protein</fullName>
    </submittedName>
</protein>
<name>A0A9R1VM89_LACSA</name>
<sequence>MVDMDNAVEGGENVDLFLIRSFWGNFSFLHVFSPSRGALGVLTGLDVLFISIYAPQRLDTKTRRSGRDGSLTFGGPYPFFPHSLFPHLKAKE</sequence>
<organism evidence="2 3">
    <name type="scientific">Lactuca sativa</name>
    <name type="common">Garden lettuce</name>
    <dbReference type="NCBI Taxonomy" id="4236"/>
    <lineage>
        <taxon>Eukaryota</taxon>
        <taxon>Viridiplantae</taxon>
        <taxon>Streptophyta</taxon>
        <taxon>Embryophyta</taxon>
        <taxon>Tracheophyta</taxon>
        <taxon>Spermatophyta</taxon>
        <taxon>Magnoliopsida</taxon>
        <taxon>eudicotyledons</taxon>
        <taxon>Gunneridae</taxon>
        <taxon>Pentapetalae</taxon>
        <taxon>asterids</taxon>
        <taxon>campanulids</taxon>
        <taxon>Asterales</taxon>
        <taxon>Asteraceae</taxon>
        <taxon>Cichorioideae</taxon>
        <taxon>Cichorieae</taxon>
        <taxon>Lactucinae</taxon>
        <taxon>Lactuca</taxon>
    </lineage>
</organism>
<dbReference type="EMBL" id="NBSK02000005">
    <property type="protein sequence ID" value="KAJ0207450.1"/>
    <property type="molecule type" value="Genomic_DNA"/>
</dbReference>
<reference evidence="2 3" key="1">
    <citation type="journal article" date="2017" name="Nat. Commun.">
        <title>Genome assembly with in vitro proximity ligation data and whole-genome triplication in lettuce.</title>
        <authorList>
            <person name="Reyes-Chin-Wo S."/>
            <person name="Wang Z."/>
            <person name="Yang X."/>
            <person name="Kozik A."/>
            <person name="Arikit S."/>
            <person name="Song C."/>
            <person name="Xia L."/>
            <person name="Froenicke L."/>
            <person name="Lavelle D.O."/>
            <person name="Truco M.J."/>
            <person name="Xia R."/>
            <person name="Zhu S."/>
            <person name="Xu C."/>
            <person name="Xu H."/>
            <person name="Xu X."/>
            <person name="Cox K."/>
            <person name="Korf I."/>
            <person name="Meyers B.C."/>
            <person name="Michelmore R.W."/>
        </authorList>
    </citation>
    <scope>NUCLEOTIDE SEQUENCE [LARGE SCALE GENOMIC DNA]</scope>
    <source>
        <strain evidence="3">cv. Salinas</strain>
        <tissue evidence="2">Seedlings</tissue>
    </source>
</reference>
<keyword evidence="1" id="KW-0472">Membrane</keyword>
<evidence type="ECO:0000313" key="2">
    <source>
        <dbReference type="EMBL" id="KAJ0207450.1"/>
    </source>
</evidence>
<gene>
    <name evidence="2" type="ORF">LSAT_V11C500289000</name>
</gene>
<dbReference type="AlphaFoldDB" id="A0A9R1VM89"/>
<dbReference type="Proteomes" id="UP000235145">
    <property type="component" value="Unassembled WGS sequence"/>
</dbReference>
<accession>A0A9R1VM89</accession>
<evidence type="ECO:0000313" key="3">
    <source>
        <dbReference type="Proteomes" id="UP000235145"/>
    </source>
</evidence>
<feature type="transmembrane region" description="Helical" evidence="1">
    <location>
        <begin position="37"/>
        <end position="54"/>
    </location>
</feature>